<evidence type="ECO:0000313" key="12">
    <source>
        <dbReference type="EMBL" id="KHM51687.1"/>
    </source>
</evidence>
<dbReference type="STRING" id="82374.NZ47_08925"/>
<evidence type="ECO:0000256" key="2">
    <source>
        <dbReference type="ARBA" id="ARBA00012980"/>
    </source>
</evidence>
<dbReference type="EC" id="2.7.4.9" evidence="2 10"/>
<sequence>MAKGKLITIEAGDGSGKATQTRALMEHLVKDGYRVVKVEYPDYKSDSSALVKMYLGGEFGEHAEDVDAYGASTFFAVDRYASFHLNWKQAYEEGAIILADRYTTSNMVHQAVKLTDPIEREEYLTWLWDFEFGKLKLPVPDVVVYLDMDPEVSDRLINERAAHNADRKKDIHEKDTNYLHRCHDAYNWVAAKYGWEKVVCSKDGQPRSIEEIHKDVYSAVRRYL</sequence>
<keyword evidence="7 10" id="KW-0418">Kinase</keyword>
<evidence type="ECO:0000256" key="8">
    <source>
        <dbReference type="ARBA" id="ARBA00022840"/>
    </source>
</evidence>
<dbReference type="GO" id="GO:0006235">
    <property type="term" value="P:dTTP biosynthetic process"/>
    <property type="evidence" value="ECO:0007669"/>
    <property type="project" value="UniProtKB-UniRule"/>
</dbReference>
<evidence type="ECO:0000256" key="6">
    <source>
        <dbReference type="ARBA" id="ARBA00022741"/>
    </source>
</evidence>
<dbReference type="CDD" id="cd01672">
    <property type="entry name" value="TMPK"/>
    <property type="match status" value="1"/>
</dbReference>
<keyword evidence="4 10" id="KW-0808">Transferase</keyword>
<evidence type="ECO:0000256" key="7">
    <source>
        <dbReference type="ARBA" id="ARBA00022777"/>
    </source>
</evidence>
<dbReference type="HAMAP" id="MF_00165">
    <property type="entry name" value="Thymidylate_kinase"/>
    <property type="match status" value="1"/>
</dbReference>
<dbReference type="GO" id="GO:0005829">
    <property type="term" value="C:cytosol"/>
    <property type="evidence" value="ECO:0007669"/>
    <property type="project" value="TreeGrafter"/>
</dbReference>
<dbReference type="PANTHER" id="PTHR10344">
    <property type="entry name" value="THYMIDYLATE KINASE"/>
    <property type="match status" value="1"/>
</dbReference>
<evidence type="ECO:0000256" key="1">
    <source>
        <dbReference type="ARBA" id="ARBA00009776"/>
    </source>
</evidence>
<dbReference type="GO" id="GO:0004798">
    <property type="term" value="F:dTMP kinase activity"/>
    <property type="evidence" value="ECO:0007669"/>
    <property type="project" value="UniProtKB-UniRule"/>
</dbReference>
<dbReference type="Gene3D" id="3.40.50.300">
    <property type="entry name" value="P-loop containing nucleotide triphosphate hydrolases"/>
    <property type="match status" value="1"/>
</dbReference>
<keyword evidence="8 10" id="KW-0067">ATP-binding</keyword>
<protein>
    <recommendedName>
        <fullName evidence="3 10">Thymidylate kinase</fullName>
        <ecNumber evidence="2 10">2.7.4.9</ecNumber>
    </recommendedName>
    <alternativeName>
        <fullName evidence="10">dTMP kinase</fullName>
    </alternativeName>
</protein>
<dbReference type="EMBL" id="JSCE01000177">
    <property type="protein sequence ID" value="KHM51687.1"/>
    <property type="molecule type" value="Genomic_DNA"/>
</dbReference>
<dbReference type="RefSeq" id="WP_039209451.1">
    <property type="nucleotide sequence ID" value="NZ_JSCE01000177.1"/>
</dbReference>
<evidence type="ECO:0000256" key="4">
    <source>
        <dbReference type="ARBA" id="ARBA00022679"/>
    </source>
</evidence>
<evidence type="ECO:0000256" key="9">
    <source>
        <dbReference type="ARBA" id="ARBA00048743"/>
    </source>
</evidence>
<dbReference type="Proteomes" id="UP000030993">
    <property type="component" value="Unassembled WGS sequence"/>
</dbReference>
<keyword evidence="13" id="KW-1185">Reference proteome</keyword>
<evidence type="ECO:0000256" key="5">
    <source>
        <dbReference type="ARBA" id="ARBA00022727"/>
    </source>
</evidence>
<evidence type="ECO:0000256" key="10">
    <source>
        <dbReference type="HAMAP-Rule" id="MF_00165"/>
    </source>
</evidence>
<dbReference type="GO" id="GO:0006227">
    <property type="term" value="P:dUDP biosynthetic process"/>
    <property type="evidence" value="ECO:0007669"/>
    <property type="project" value="TreeGrafter"/>
</dbReference>
<accession>A0A0B2K0H0</accession>
<reference evidence="12 13" key="1">
    <citation type="journal article" date="2013" name="PLoS ONE">
        <title>Identification and characterization of three novel lipases belonging to families II and V from Anaerovibrio lipolyticus 5ST.</title>
        <authorList>
            <person name="Prive F."/>
            <person name="Kaderbhai N.N."/>
            <person name="Girdwood S."/>
            <person name="Worgan H.J."/>
            <person name="Pinloche E."/>
            <person name="Scollan N.D."/>
            <person name="Huws S.A."/>
            <person name="Newbold C.J."/>
        </authorList>
    </citation>
    <scope>NUCLEOTIDE SEQUENCE [LARGE SCALE GENOMIC DNA]</scope>
    <source>
        <strain evidence="12 13">5S</strain>
    </source>
</reference>
<dbReference type="SUPFAM" id="SSF52540">
    <property type="entry name" value="P-loop containing nucleoside triphosphate hydrolases"/>
    <property type="match status" value="1"/>
</dbReference>
<dbReference type="GO" id="GO:0005524">
    <property type="term" value="F:ATP binding"/>
    <property type="evidence" value="ECO:0007669"/>
    <property type="project" value="UniProtKB-UniRule"/>
</dbReference>
<proteinExistence type="inferred from homology"/>
<comment type="caution">
    <text evidence="12">The sequence shown here is derived from an EMBL/GenBank/DDBJ whole genome shotgun (WGS) entry which is preliminary data.</text>
</comment>
<gene>
    <name evidence="10" type="primary">tmk</name>
    <name evidence="12" type="ORF">NZ47_08925</name>
</gene>
<dbReference type="InterPro" id="IPR027417">
    <property type="entry name" value="P-loop_NTPase"/>
</dbReference>
<dbReference type="InterPro" id="IPR039430">
    <property type="entry name" value="Thymidylate_kin-like_dom"/>
</dbReference>
<dbReference type="AlphaFoldDB" id="A0A0B2K0H0"/>
<dbReference type="Pfam" id="PF02223">
    <property type="entry name" value="Thymidylate_kin"/>
    <property type="match status" value="1"/>
</dbReference>
<comment type="similarity">
    <text evidence="1 10">Belongs to the thymidylate kinase family.</text>
</comment>
<keyword evidence="5 10" id="KW-0545">Nucleotide biosynthesis</keyword>
<name>A0A0B2K0H0_9FIRM</name>
<dbReference type="PANTHER" id="PTHR10344:SF4">
    <property type="entry name" value="UMP-CMP KINASE 2, MITOCHONDRIAL"/>
    <property type="match status" value="1"/>
</dbReference>
<comment type="catalytic activity">
    <reaction evidence="9 10">
        <text>dTMP + ATP = dTDP + ADP</text>
        <dbReference type="Rhea" id="RHEA:13517"/>
        <dbReference type="ChEBI" id="CHEBI:30616"/>
        <dbReference type="ChEBI" id="CHEBI:58369"/>
        <dbReference type="ChEBI" id="CHEBI:63528"/>
        <dbReference type="ChEBI" id="CHEBI:456216"/>
        <dbReference type="EC" id="2.7.4.9"/>
    </reaction>
</comment>
<evidence type="ECO:0000313" key="13">
    <source>
        <dbReference type="Proteomes" id="UP000030993"/>
    </source>
</evidence>
<comment type="caution">
    <text evidence="10">Lacks conserved residue(s) required for the propagation of feature annotation.</text>
</comment>
<dbReference type="FunFam" id="3.40.50.300:FF:002288">
    <property type="entry name" value="Probable thymidylate kinase"/>
    <property type="match status" value="1"/>
</dbReference>
<organism evidence="12 13">
    <name type="scientific">Anaerovibrio lipolyticus</name>
    <dbReference type="NCBI Taxonomy" id="82374"/>
    <lineage>
        <taxon>Bacteria</taxon>
        <taxon>Bacillati</taxon>
        <taxon>Bacillota</taxon>
        <taxon>Negativicutes</taxon>
        <taxon>Selenomonadales</taxon>
        <taxon>Selenomonadaceae</taxon>
        <taxon>Anaerovibrio</taxon>
    </lineage>
</organism>
<feature type="domain" description="Thymidylate kinase-like" evidence="11">
    <location>
        <begin position="9"/>
        <end position="195"/>
    </location>
</feature>
<evidence type="ECO:0000259" key="11">
    <source>
        <dbReference type="Pfam" id="PF02223"/>
    </source>
</evidence>
<dbReference type="eggNOG" id="COG0125">
    <property type="taxonomic scope" value="Bacteria"/>
</dbReference>
<dbReference type="GO" id="GO:0006233">
    <property type="term" value="P:dTDP biosynthetic process"/>
    <property type="evidence" value="ECO:0007669"/>
    <property type="project" value="InterPro"/>
</dbReference>
<comment type="function">
    <text evidence="10">Phosphorylation of dTMP to form dTDP in both de novo and salvage pathways of dTTP synthesis.</text>
</comment>
<evidence type="ECO:0000256" key="3">
    <source>
        <dbReference type="ARBA" id="ARBA00017144"/>
    </source>
</evidence>
<dbReference type="InterPro" id="IPR018094">
    <property type="entry name" value="Thymidylate_kinase"/>
</dbReference>
<keyword evidence="6 10" id="KW-0547">Nucleotide-binding</keyword>